<keyword evidence="2" id="KW-1185">Reference proteome</keyword>
<comment type="caution">
    <text evidence="1">The sequence shown here is derived from an EMBL/GenBank/DDBJ whole genome shotgun (WGS) entry which is preliminary data.</text>
</comment>
<dbReference type="Proteomes" id="UP000823773">
    <property type="component" value="Unassembled WGS sequence"/>
</dbReference>
<sequence>MKVQATQKKRQPVAIAMRLVATGMVLVLLTFAIVSAVSATRPRGGHLFPNLKIGFNMRW</sequence>
<name>A0ACC5STM9_ENSAD</name>
<dbReference type="EMBL" id="JAGGJR010000002">
    <property type="protein sequence ID" value="MBP1872165.1"/>
    <property type="molecule type" value="Genomic_DNA"/>
</dbReference>
<organism evidence="1 2">
    <name type="scientific">Ensifer adhaerens</name>
    <name type="common">Sinorhizobium morelense</name>
    <dbReference type="NCBI Taxonomy" id="106592"/>
    <lineage>
        <taxon>Bacteria</taxon>
        <taxon>Pseudomonadati</taxon>
        <taxon>Pseudomonadota</taxon>
        <taxon>Alphaproteobacteria</taxon>
        <taxon>Hyphomicrobiales</taxon>
        <taxon>Rhizobiaceae</taxon>
        <taxon>Sinorhizobium/Ensifer group</taxon>
        <taxon>Ensifer</taxon>
    </lineage>
</organism>
<reference evidence="1" key="1">
    <citation type="submission" date="2021-03" db="EMBL/GenBank/DDBJ databases">
        <title>Genomic Encyclopedia of Type Strains, Phase IV (KMG-IV): sequencing the most valuable type-strain genomes for metagenomic binning, comparative biology and taxonomic classification.</title>
        <authorList>
            <person name="Goeker M."/>
        </authorList>
    </citation>
    <scope>NUCLEOTIDE SEQUENCE</scope>
    <source>
        <strain evidence="1">DSM 18131</strain>
    </source>
</reference>
<evidence type="ECO:0000313" key="1">
    <source>
        <dbReference type="EMBL" id="MBP1872165.1"/>
    </source>
</evidence>
<accession>A0ACC5STM9</accession>
<protein>
    <submittedName>
        <fullName evidence="1">Uncharacterized protein</fullName>
    </submittedName>
</protein>
<proteinExistence type="predicted"/>
<gene>
    <name evidence="1" type="ORF">J2Z19_001877</name>
</gene>
<evidence type="ECO:0000313" key="2">
    <source>
        <dbReference type="Proteomes" id="UP000823773"/>
    </source>
</evidence>